<gene>
    <name evidence="2" type="ORF">FXF47_07990</name>
</gene>
<dbReference type="Proteomes" id="UP000324143">
    <property type="component" value="Unassembled WGS sequence"/>
</dbReference>
<dbReference type="AlphaFoldDB" id="A0A5D0MAK1"/>
<evidence type="ECO:0000313" key="2">
    <source>
        <dbReference type="EMBL" id="TYB30707.1"/>
    </source>
</evidence>
<accession>A0A5D0MAK1</accession>
<dbReference type="Gene3D" id="1.25.40.10">
    <property type="entry name" value="Tetratricopeptide repeat domain"/>
    <property type="match status" value="2"/>
</dbReference>
<keyword evidence="1" id="KW-0812">Transmembrane</keyword>
<keyword evidence="3" id="KW-1185">Reference proteome</keyword>
<name>A0A5D0MAK1_9BACT</name>
<proteinExistence type="predicted"/>
<reference evidence="2" key="1">
    <citation type="submission" date="2019-08" db="EMBL/GenBank/DDBJ databases">
        <title>Genomic characterization of a novel candidate phylum (ARYD3) from a high temperature, high salinity tertiary oil reservoir in north central Oklahoma, USA.</title>
        <authorList>
            <person name="Youssef N.H."/>
            <person name="Yadav A."/>
            <person name="Elshahed M.S."/>
        </authorList>
    </citation>
    <scope>NUCLEOTIDE SEQUENCE [LARGE SCALE GENOMIC DNA]</scope>
    <source>
        <strain evidence="2">ARYD3</strain>
    </source>
</reference>
<evidence type="ECO:0000313" key="3">
    <source>
        <dbReference type="Proteomes" id="UP000324143"/>
    </source>
</evidence>
<keyword evidence="1" id="KW-1133">Transmembrane helix</keyword>
<sequence>MEVSWYYFLKVIINYLIFKGGLMKKVTAILLIVLIIFGCAKTREEIKEKKETRFSNVETETLISLTRDSLNKEKHKEAKKYLKELDSRNVQTFETKILKSRYFYLKGNHSSSKKILRELYNKYPNNKYVNYYMGLNYDSEKFFSSAVNYYLSAYNNGYRSNYLITRLTTLLMQEGDFSQAINFFHSHLSNHKNSYMRYNLGMAYYYSGKSRDAIDQLKLLTYRNPDYHLTYYGLGYIYYNLSKNNNYYKSDARKYLKKFINSNSNRKSLKKKAKKYLSSLR</sequence>
<dbReference type="SUPFAM" id="SSF48452">
    <property type="entry name" value="TPR-like"/>
    <property type="match status" value="1"/>
</dbReference>
<dbReference type="EMBL" id="VSIX01000089">
    <property type="protein sequence ID" value="TYB30707.1"/>
    <property type="molecule type" value="Genomic_DNA"/>
</dbReference>
<comment type="caution">
    <text evidence="2">The sequence shown here is derived from an EMBL/GenBank/DDBJ whole genome shotgun (WGS) entry which is preliminary data.</text>
</comment>
<feature type="transmembrane region" description="Helical" evidence="1">
    <location>
        <begin position="12"/>
        <end position="40"/>
    </location>
</feature>
<dbReference type="InterPro" id="IPR011990">
    <property type="entry name" value="TPR-like_helical_dom_sf"/>
</dbReference>
<organism evidence="2 3">
    <name type="scientific">Candidatus Mcinerneyibacterium aminivorans</name>
    <dbReference type="NCBI Taxonomy" id="2703815"/>
    <lineage>
        <taxon>Bacteria</taxon>
        <taxon>Candidatus Macinerneyibacteriota</taxon>
        <taxon>Candidatus Mcinerneyibacteria</taxon>
        <taxon>Candidatus Mcinerneyibacteriales</taxon>
        <taxon>Candidatus Mcinerneyibacteriaceae</taxon>
        <taxon>Candidatus Mcinerneyibacterium</taxon>
    </lineage>
</organism>
<evidence type="ECO:0000256" key="1">
    <source>
        <dbReference type="SAM" id="Phobius"/>
    </source>
</evidence>
<protein>
    <submittedName>
        <fullName evidence="2">Tetratricopeptide repeat protein</fullName>
    </submittedName>
</protein>
<keyword evidence="1" id="KW-0472">Membrane</keyword>